<organism evidence="1 2">
    <name type="scientific">Panacibacter microcysteis</name>
    <dbReference type="NCBI Taxonomy" id="2793269"/>
    <lineage>
        <taxon>Bacteria</taxon>
        <taxon>Pseudomonadati</taxon>
        <taxon>Bacteroidota</taxon>
        <taxon>Chitinophagia</taxon>
        <taxon>Chitinophagales</taxon>
        <taxon>Chitinophagaceae</taxon>
        <taxon>Panacibacter</taxon>
    </lineage>
</organism>
<dbReference type="Proteomes" id="UP000628448">
    <property type="component" value="Unassembled WGS sequence"/>
</dbReference>
<name>A0A931GZR3_9BACT</name>
<reference evidence="1" key="1">
    <citation type="submission" date="2020-11" db="EMBL/GenBank/DDBJ databases">
        <title>Bacterial whole genome sequence for Panacibacter sp. DH6.</title>
        <authorList>
            <person name="Le V."/>
            <person name="Ko S."/>
            <person name="Ahn C.-Y."/>
            <person name="Oh H.-M."/>
        </authorList>
    </citation>
    <scope>NUCLEOTIDE SEQUENCE</scope>
    <source>
        <strain evidence="1">DH6</strain>
    </source>
</reference>
<protein>
    <submittedName>
        <fullName evidence="1">DUF885 family protein</fullName>
    </submittedName>
</protein>
<dbReference type="InterPro" id="IPR010281">
    <property type="entry name" value="DUF885"/>
</dbReference>
<proteinExistence type="predicted"/>
<accession>A0A931GZR3</accession>
<sequence length="425" mass="48098">MVVYACVLSCCMHGQPSRDFAAFRDAFVTTYKKLEIRPAAPSYADNLQNIPRLPDIQQQLAFFRDAEKKIAGFANLWLGEEELLDLDMMKFETNLNLQRLALEKKWAEEKPSVIPSGNIYQIPHGKEWYTYLLNRYTGENVNADEIFLNDSEEATRLGRQIDTLAAAHGLSLQQLIIHMQDRAFAPETDTGKSTAVANAARLIHSKMPLLFNQPSAFTVGFADEKLLPGNHPGEQYHTHVTSMYLYKLLPGAYYQQQLAARAVKSPVQALFRYDNFTNAWAAYAETLGKEMDVYSSFYEEISQLQCALLRCVRSVLDIGINFYGWADDKAINTWQAYMPAGVGNVQQEIYAVKHLPAHAVACSYGCMLFVQWKKELQARQGSSFNIRDFHDRLLKKGALPFFMVKKNVFRKSASAHTSGISTATR</sequence>
<dbReference type="Pfam" id="PF05960">
    <property type="entry name" value="DUF885"/>
    <property type="match status" value="1"/>
</dbReference>
<gene>
    <name evidence="1" type="ORF">I5907_19045</name>
</gene>
<dbReference type="PANTHER" id="PTHR33361:SF2">
    <property type="entry name" value="DUF885 DOMAIN-CONTAINING PROTEIN"/>
    <property type="match status" value="1"/>
</dbReference>
<dbReference type="AlphaFoldDB" id="A0A931GZR3"/>
<keyword evidence="2" id="KW-1185">Reference proteome</keyword>
<dbReference type="EMBL" id="JADWYR010000002">
    <property type="protein sequence ID" value="MBG9378343.1"/>
    <property type="molecule type" value="Genomic_DNA"/>
</dbReference>
<evidence type="ECO:0000313" key="2">
    <source>
        <dbReference type="Proteomes" id="UP000628448"/>
    </source>
</evidence>
<comment type="caution">
    <text evidence="1">The sequence shown here is derived from an EMBL/GenBank/DDBJ whole genome shotgun (WGS) entry which is preliminary data.</text>
</comment>
<dbReference type="PANTHER" id="PTHR33361">
    <property type="entry name" value="GLR0591 PROTEIN"/>
    <property type="match status" value="1"/>
</dbReference>
<evidence type="ECO:0000313" key="1">
    <source>
        <dbReference type="EMBL" id="MBG9378343.1"/>
    </source>
</evidence>
<dbReference type="RefSeq" id="WP_196992381.1">
    <property type="nucleotide sequence ID" value="NZ_JADWYR010000002.1"/>
</dbReference>